<evidence type="ECO:0000256" key="1">
    <source>
        <dbReference type="SAM" id="SignalP"/>
    </source>
</evidence>
<keyword evidence="1" id="KW-0732">Signal</keyword>
<feature type="chain" id="PRO_5042845685" evidence="1">
    <location>
        <begin position="21"/>
        <end position="224"/>
    </location>
</feature>
<keyword evidence="3" id="KW-1185">Reference proteome</keyword>
<gene>
    <name evidence="2" type="ORF">KK062_16400</name>
</gene>
<dbReference type="AlphaFoldDB" id="A0AAP2GVZ7"/>
<dbReference type="EMBL" id="JAHESE010000016">
    <property type="protein sequence ID" value="MBT1709827.1"/>
    <property type="molecule type" value="Genomic_DNA"/>
</dbReference>
<dbReference type="InterPro" id="IPR008969">
    <property type="entry name" value="CarboxyPept-like_regulatory"/>
</dbReference>
<dbReference type="SUPFAM" id="SSF49464">
    <property type="entry name" value="Carboxypeptidase regulatory domain-like"/>
    <property type="match status" value="1"/>
</dbReference>
<dbReference type="GO" id="GO:0004180">
    <property type="term" value="F:carboxypeptidase activity"/>
    <property type="evidence" value="ECO:0007669"/>
    <property type="project" value="UniProtKB-KW"/>
</dbReference>
<evidence type="ECO:0000313" key="2">
    <source>
        <dbReference type="EMBL" id="MBT1709827.1"/>
    </source>
</evidence>
<dbReference type="Pfam" id="PF13715">
    <property type="entry name" value="CarbopepD_reg_2"/>
    <property type="match status" value="1"/>
</dbReference>
<name>A0AAP2GVZ7_9BACT</name>
<dbReference type="RefSeq" id="WP_254085404.1">
    <property type="nucleotide sequence ID" value="NZ_JAHESE010000016.1"/>
</dbReference>
<feature type="signal peptide" evidence="1">
    <location>
        <begin position="1"/>
        <end position="20"/>
    </location>
</feature>
<dbReference type="Proteomes" id="UP001319080">
    <property type="component" value="Unassembled WGS sequence"/>
</dbReference>
<keyword evidence="2" id="KW-0378">Hydrolase</keyword>
<protein>
    <submittedName>
        <fullName evidence="2">Carboxypeptidase-like regulatory domain-containing protein</fullName>
    </submittedName>
</protein>
<keyword evidence="2" id="KW-0121">Carboxypeptidase</keyword>
<comment type="caution">
    <text evidence="2">The sequence shown here is derived from an EMBL/GenBank/DDBJ whole genome shotgun (WGS) entry which is preliminary data.</text>
</comment>
<accession>A0AAP2GVZ7</accession>
<organism evidence="2 3">
    <name type="scientific">Dawidia cretensis</name>
    <dbReference type="NCBI Taxonomy" id="2782350"/>
    <lineage>
        <taxon>Bacteria</taxon>
        <taxon>Pseudomonadati</taxon>
        <taxon>Bacteroidota</taxon>
        <taxon>Cytophagia</taxon>
        <taxon>Cytophagales</taxon>
        <taxon>Chryseotaleaceae</taxon>
        <taxon>Dawidia</taxon>
    </lineage>
</organism>
<evidence type="ECO:0000313" key="3">
    <source>
        <dbReference type="Proteomes" id="UP001319080"/>
    </source>
</evidence>
<reference evidence="2 3" key="1">
    <citation type="submission" date="2021-05" db="EMBL/GenBank/DDBJ databases">
        <title>A Polyphasic approach of four new species of the genus Ohtaekwangia: Ohtaekwangia histidinii sp. nov., Ohtaekwangia cretensis sp. nov., Ohtaekwangia indiensis sp. nov., Ohtaekwangia reichenbachii sp. nov. from diverse environment.</title>
        <authorList>
            <person name="Octaviana S."/>
        </authorList>
    </citation>
    <scope>NUCLEOTIDE SEQUENCE [LARGE SCALE GENOMIC DNA]</scope>
    <source>
        <strain evidence="2 3">PWU5</strain>
    </source>
</reference>
<keyword evidence="2" id="KW-0645">Protease</keyword>
<proteinExistence type="predicted"/>
<sequence>MLRRLSFLLPFLLCPFTALLAQQETFKGVVVDSTTFAALPFVNIRVKNSLRGTSTDMQGSFVITATRRDTLVLSVVGYQTIEQPLWDWEPSVIRMRDKSILLNTVTVQSRRMDPYEGLFDEENEKIDRRRVPFYLSRTKKQKRKLVWLREDNARAQTYVDVVINTPETKSGLMQKYALTETAYYDLLADFNTRNVKVMYYLTAPELVSLLNNFFESNAPTPTQK</sequence>